<evidence type="ECO:0000313" key="4">
    <source>
        <dbReference type="Proteomes" id="UP000799424"/>
    </source>
</evidence>
<feature type="compositionally biased region" description="Basic and acidic residues" evidence="1">
    <location>
        <begin position="483"/>
        <end position="495"/>
    </location>
</feature>
<feature type="region of interest" description="Disordered" evidence="1">
    <location>
        <begin position="243"/>
        <end position="307"/>
    </location>
</feature>
<evidence type="ECO:0000313" key="3">
    <source>
        <dbReference type="EMBL" id="KAF2823276.1"/>
    </source>
</evidence>
<feature type="compositionally biased region" description="Basic and acidic residues" evidence="1">
    <location>
        <begin position="334"/>
        <end position="345"/>
    </location>
</feature>
<keyword evidence="4" id="KW-1185">Reference proteome</keyword>
<proteinExistence type="predicted"/>
<dbReference type="Proteomes" id="UP000799424">
    <property type="component" value="Unassembled WGS sequence"/>
</dbReference>
<protein>
    <submittedName>
        <fullName evidence="3">Uncharacterized protein</fullName>
    </submittedName>
</protein>
<gene>
    <name evidence="3" type="ORF">CC86DRAFT_422040</name>
</gene>
<feature type="chain" id="PRO_5025643418" evidence="2">
    <location>
        <begin position="29"/>
        <end position="545"/>
    </location>
</feature>
<feature type="compositionally biased region" description="Polar residues" evidence="1">
    <location>
        <begin position="385"/>
        <end position="397"/>
    </location>
</feature>
<dbReference type="EMBL" id="MU006232">
    <property type="protein sequence ID" value="KAF2823276.1"/>
    <property type="molecule type" value="Genomic_DNA"/>
</dbReference>
<feature type="signal peptide" evidence="2">
    <location>
        <begin position="1"/>
        <end position="28"/>
    </location>
</feature>
<organism evidence="3 4">
    <name type="scientific">Ophiobolus disseminans</name>
    <dbReference type="NCBI Taxonomy" id="1469910"/>
    <lineage>
        <taxon>Eukaryota</taxon>
        <taxon>Fungi</taxon>
        <taxon>Dikarya</taxon>
        <taxon>Ascomycota</taxon>
        <taxon>Pezizomycotina</taxon>
        <taxon>Dothideomycetes</taxon>
        <taxon>Pleosporomycetidae</taxon>
        <taxon>Pleosporales</taxon>
        <taxon>Pleosporineae</taxon>
        <taxon>Phaeosphaeriaceae</taxon>
        <taxon>Ophiobolus</taxon>
    </lineage>
</organism>
<accession>A0A6A6ZR44</accession>
<feature type="compositionally biased region" description="Basic and acidic residues" evidence="1">
    <location>
        <begin position="246"/>
        <end position="264"/>
    </location>
</feature>
<keyword evidence="2" id="KW-0732">Signal</keyword>
<feature type="region of interest" description="Disordered" evidence="1">
    <location>
        <begin position="327"/>
        <end position="399"/>
    </location>
</feature>
<evidence type="ECO:0000256" key="1">
    <source>
        <dbReference type="SAM" id="MobiDB-lite"/>
    </source>
</evidence>
<evidence type="ECO:0000256" key="2">
    <source>
        <dbReference type="SAM" id="SignalP"/>
    </source>
</evidence>
<sequence length="545" mass="59187">MTRMIQNVALSFRALALPLVLNSPCSLAVRLPPPITHHSNCLNLQLLARSTPQADIISIVTTNQTSEPIQRFRSTQIYIRGQHFSIDLDKMPSEDCSATHDATRKPKRSASPKTCNFTKVVVPVWNRTKFLAVKAAVELNAASKDVSRAIEAAQRLPKDSDRDSIILRLTQAEPYITKHGKNKEAEAVLAQEIIDGLSRTSQMFAGTAGVKQLAVFLQVLNNASGDITALGLLTALNNAASTKADVPAEDKEKLSTAEAKDAPVKKRGKMTRVVEEPELDDEEVAAPKPSNILSSDKKPKVGRMPASTITREVRKQSRNVSEIRVARPQNSKKMAKDSRMNKEADTLENSSQRPKEAANLKTKAKVLQTPGFLSGRLTGTTTGTEADTSASNATNSKSKVHLDGCMSLDAKRMSAVSAVETSLAMPEVPEDLNDSSEVNLAETERDNKTTGGSGGSIPHDHNRQPVSQSGVKRKRCIGDEGPDLSKRPAFEDRNIARPRTRRSVPTANTDRMDIDPVSAPAPSCISDFTRPRMSFAMAAALDDEL</sequence>
<name>A0A6A6ZR44_9PLEO</name>
<feature type="region of interest" description="Disordered" evidence="1">
    <location>
        <begin position="422"/>
        <end position="525"/>
    </location>
</feature>
<reference evidence="3" key="1">
    <citation type="journal article" date="2020" name="Stud. Mycol.">
        <title>101 Dothideomycetes genomes: a test case for predicting lifestyles and emergence of pathogens.</title>
        <authorList>
            <person name="Haridas S."/>
            <person name="Albert R."/>
            <person name="Binder M."/>
            <person name="Bloem J."/>
            <person name="Labutti K."/>
            <person name="Salamov A."/>
            <person name="Andreopoulos B."/>
            <person name="Baker S."/>
            <person name="Barry K."/>
            <person name="Bills G."/>
            <person name="Bluhm B."/>
            <person name="Cannon C."/>
            <person name="Castanera R."/>
            <person name="Culley D."/>
            <person name="Daum C."/>
            <person name="Ezra D."/>
            <person name="Gonzalez J."/>
            <person name="Henrissat B."/>
            <person name="Kuo A."/>
            <person name="Liang C."/>
            <person name="Lipzen A."/>
            <person name="Lutzoni F."/>
            <person name="Magnuson J."/>
            <person name="Mondo S."/>
            <person name="Nolan M."/>
            <person name="Ohm R."/>
            <person name="Pangilinan J."/>
            <person name="Park H.-J."/>
            <person name="Ramirez L."/>
            <person name="Alfaro M."/>
            <person name="Sun H."/>
            <person name="Tritt A."/>
            <person name="Yoshinaga Y."/>
            <person name="Zwiers L.-H."/>
            <person name="Turgeon B."/>
            <person name="Goodwin S."/>
            <person name="Spatafora J."/>
            <person name="Crous P."/>
            <person name="Grigoriev I."/>
        </authorList>
    </citation>
    <scope>NUCLEOTIDE SEQUENCE</scope>
    <source>
        <strain evidence="3">CBS 113818</strain>
    </source>
</reference>
<dbReference type="AlphaFoldDB" id="A0A6A6ZR44"/>